<dbReference type="PIRSF" id="PIRSF026640">
    <property type="entry name" value="Peripl_chor_mut"/>
    <property type="match status" value="1"/>
</dbReference>
<comment type="function">
    <text evidence="5">Catalyzes the Claisen rearrangement of chorismate to prephenate.</text>
</comment>
<organism evidence="8 9">
    <name type="scientific">Pseudomonas batumici</name>
    <dbReference type="NCBI Taxonomy" id="226910"/>
    <lineage>
        <taxon>Bacteria</taxon>
        <taxon>Pseudomonadati</taxon>
        <taxon>Pseudomonadota</taxon>
        <taxon>Gammaproteobacteria</taxon>
        <taxon>Pseudomonadales</taxon>
        <taxon>Pseudomonadaceae</taxon>
        <taxon>Pseudomonas</taxon>
    </lineage>
</organism>
<dbReference type="InterPro" id="IPR036979">
    <property type="entry name" value="CM_dom_sf"/>
</dbReference>
<evidence type="ECO:0000256" key="5">
    <source>
        <dbReference type="PIRNR" id="PIRNR026640"/>
    </source>
</evidence>
<protein>
    <recommendedName>
        <fullName evidence="2 5">Chorismate mutase</fullName>
        <ecNumber evidence="2 5">5.4.99.5</ecNumber>
    </recommendedName>
</protein>
<proteinExistence type="predicted"/>
<dbReference type="GO" id="GO:0046417">
    <property type="term" value="P:chorismate metabolic process"/>
    <property type="evidence" value="ECO:0007669"/>
    <property type="project" value="InterPro"/>
</dbReference>
<dbReference type="Proteomes" id="UP000031535">
    <property type="component" value="Unassembled WGS sequence"/>
</dbReference>
<feature type="chain" id="PRO_5002160126" description="Chorismate mutase" evidence="6">
    <location>
        <begin position="23"/>
        <end position="189"/>
    </location>
</feature>
<gene>
    <name evidence="8" type="ORF">UCMB321_0476</name>
</gene>
<dbReference type="InterPro" id="IPR008240">
    <property type="entry name" value="Chorismate_mutase_periplasmic"/>
</dbReference>
<dbReference type="OrthoDB" id="1262744at2"/>
<dbReference type="Pfam" id="PF01817">
    <property type="entry name" value="CM_2"/>
    <property type="match status" value="1"/>
</dbReference>
<dbReference type="PATRIC" id="fig|226910.6.peg.474"/>
<keyword evidence="3 6" id="KW-0732">Signal</keyword>
<dbReference type="SMART" id="SM00830">
    <property type="entry name" value="CM_2"/>
    <property type="match status" value="1"/>
</dbReference>
<evidence type="ECO:0000313" key="9">
    <source>
        <dbReference type="Proteomes" id="UP000031535"/>
    </source>
</evidence>
<dbReference type="PANTHER" id="PTHR38041:SF2">
    <property type="entry name" value="SECRETED CHORISMATE MUTASE"/>
    <property type="match status" value="1"/>
</dbReference>
<dbReference type="Gene3D" id="1.20.59.10">
    <property type="entry name" value="Chorismate mutase"/>
    <property type="match status" value="1"/>
</dbReference>
<comment type="catalytic activity">
    <reaction evidence="5">
        <text>chorismate = prephenate</text>
        <dbReference type="Rhea" id="RHEA:13897"/>
        <dbReference type="ChEBI" id="CHEBI:29748"/>
        <dbReference type="ChEBI" id="CHEBI:29934"/>
        <dbReference type="EC" id="5.4.99.5"/>
    </reaction>
</comment>
<evidence type="ECO:0000256" key="6">
    <source>
        <dbReference type="SAM" id="SignalP"/>
    </source>
</evidence>
<dbReference type="GO" id="GO:0009697">
    <property type="term" value="P:salicylic acid biosynthetic process"/>
    <property type="evidence" value="ECO:0007669"/>
    <property type="project" value="TreeGrafter"/>
</dbReference>
<dbReference type="UniPathway" id="UPA00120">
    <property type="reaction ID" value="UER00203"/>
</dbReference>
<evidence type="ECO:0000256" key="2">
    <source>
        <dbReference type="ARBA" id="ARBA00012404"/>
    </source>
</evidence>
<dbReference type="PROSITE" id="PS51168">
    <property type="entry name" value="CHORISMATE_MUT_2"/>
    <property type="match status" value="1"/>
</dbReference>
<keyword evidence="4 5" id="KW-0413">Isomerase</keyword>
<dbReference type="SUPFAM" id="SSF48600">
    <property type="entry name" value="Chorismate mutase II"/>
    <property type="match status" value="1"/>
</dbReference>
<dbReference type="NCBIfam" id="NF006741">
    <property type="entry name" value="PRK09269.1"/>
    <property type="match status" value="1"/>
</dbReference>
<dbReference type="InterPro" id="IPR036263">
    <property type="entry name" value="Chorismate_II_sf"/>
</dbReference>
<dbReference type="EC" id="5.4.99.5" evidence="2 5"/>
<keyword evidence="9" id="KW-1185">Reference proteome</keyword>
<accession>A0A0C2EJB4</accession>
<dbReference type="NCBIfam" id="TIGR01806">
    <property type="entry name" value="CM_mono2"/>
    <property type="match status" value="1"/>
</dbReference>
<dbReference type="EMBL" id="JXDG01000003">
    <property type="protein sequence ID" value="KIH86109.1"/>
    <property type="molecule type" value="Genomic_DNA"/>
</dbReference>
<name>A0A0C2EJB4_9PSED</name>
<reference evidence="8 9" key="1">
    <citation type="submission" date="2015-01" db="EMBL/GenBank/DDBJ databases">
        <title>Complete genome of Pseudomonas batumici UCM B-321 producer of the batumin antibiotic with strong antistaphilococcal and potential anticancer activity.</title>
        <authorList>
            <person name="Klochko V.V."/>
            <person name="Zelena L.B."/>
            <person name="Elena K.A."/>
            <person name="Reva O.N."/>
        </authorList>
    </citation>
    <scope>NUCLEOTIDE SEQUENCE [LARGE SCALE GENOMIC DNA]</scope>
    <source>
        <strain evidence="8 9">UCM B-321</strain>
    </source>
</reference>
<dbReference type="RefSeq" id="WP_040063509.1">
    <property type="nucleotide sequence ID" value="NZ_JXDG01000003.1"/>
</dbReference>
<dbReference type="PROSITE" id="PS51257">
    <property type="entry name" value="PROKAR_LIPOPROTEIN"/>
    <property type="match status" value="1"/>
</dbReference>
<feature type="domain" description="Chorismate mutase" evidence="7">
    <location>
        <begin position="15"/>
        <end position="108"/>
    </location>
</feature>
<dbReference type="PANTHER" id="PTHR38041">
    <property type="entry name" value="CHORISMATE MUTASE"/>
    <property type="match status" value="1"/>
</dbReference>
<dbReference type="STRING" id="226910.UCMB321_0476"/>
<evidence type="ECO:0000313" key="8">
    <source>
        <dbReference type="EMBL" id="KIH86109.1"/>
    </source>
</evidence>
<dbReference type="GO" id="GO:0004106">
    <property type="term" value="F:chorismate mutase activity"/>
    <property type="evidence" value="ECO:0007669"/>
    <property type="project" value="UniProtKB-EC"/>
</dbReference>
<feature type="signal peptide" evidence="6">
    <location>
        <begin position="1"/>
        <end position="22"/>
    </location>
</feature>
<dbReference type="InterPro" id="IPR051331">
    <property type="entry name" value="Chorismate_mutase-related"/>
</dbReference>
<comment type="caution">
    <text evidence="8">The sequence shown here is derived from an EMBL/GenBank/DDBJ whole genome shotgun (WGS) entry which is preliminary data.</text>
</comment>
<evidence type="ECO:0000256" key="3">
    <source>
        <dbReference type="ARBA" id="ARBA00022729"/>
    </source>
</evidence>
<evidence type="ECO:0000259" key="7">
    <source>
        <dbReference type="PROSITE" id="PS51168"/>
    </source>
</evidence>
<evidence type="ECO:0000256" key="1">
    <source>
        <dbReference type="ARBA" id="ARBA00004817"/>
    </source>
</evidence>
<comment type="pathway">
    <text evidence="1 5">Metabolic intermediate biosynthesis; prephenate biosynthesis; prephenate from chorismate: step 1/1.</text>
</comment>
<dbReference type="AlphaFoldDB" id="A0A0C2EJB4"/>
<evidence type="ECO:0000256" key="4">
    <source>
        <dbReference type="ARBA" id="ARBA00023235"/>
    </source>
</evidence>
<sequence>MHLKKSLAGPLLLILLSTGACAQTPNTTTAPTSLAPLLQAMSERLDIADQVALTKWDSGKPIQDSPREQQVIANAAQQAATYQLNPEDVSQFLAAQIEANKLVQYALLAKWRDAGKAPTIARPDLVKQIRPALDQLQTRLLQHYAAFAASRRDPQCPTWLAQGRKALSIDEIHDLALVRATGELCISGR</sequence>
<dbReference type="InterPro" id="IPR002701">
    <property type="entry name" value="CM_II_prokaryot"/>
</dbReference>